<sequence length="91" mass="9754">MGTGAGDLEHFAPSTDWLHGGPIIARERIAYAQISPYFRASLGAWEAWTDGMVAQGEFSGEAVGYGDTQLIAAMRAYVASKFGEEVPSENI</sequence>
<proteinExistence type="predicted"/>
<reference evidence="1 2" key="1">
    <citation type="submission" date="2022-10" db="EMBL/GenBank/DDBJ databases">
        <title>Genomic of Burkholderia cepacia PN-1.</title>
        <authorList>
            <person name="Yang Y."/>
            <person name="Guan H."/>
            <person name="Huang J."/>
        </authorList>
    </citation>
    <scope>NUCLEOTIDE SEQUENCE [LARGE SCALE GENOMIC DNA]</scope>
    <source>
        <strain evidence="1 2">PN-1</strain>
    </source>
</reference>
<dbReference type="InterPro" id="IPR019701">
    <property type="entry name" value="Phage_P22_NinX"/>
</dbReference>
<name>A0ABZ3DVY2_9BURK</name>
<organism evidence="1 2">
    <name type="scientific">Burkholderia arboris</name>
    <dbReference type="NCBI Taxonomy" id="488730"/>
    <lineage>
        <taxon>Bacteria</taxon>
        <taxon>Pseudomonadati</taxon>
        <taxon>Pseudomonadota</taxon>
        <taxon>Betaproteobacteria</taxon>
        <taxon>Burkholderiales</taxon>
        <taxon>Burkholderiaceae</taxon>
        <taxon>Burkholderia</taxon>
        <taxon>Burkholderia cepacia complex</taxon>
    </lineage>
</organism>
<dbReference type="Pfam" id="PF10765">
    <property type="entry name" value="Phage_P22_NinX"/>
    <property type="match status" value="1"/>
</dbReference>
<evidence type="ECO:0000313" key="2">
    <source>
        <dbReference type="Proteomes" id="UP001448498"/>
    </source>
</evidence>
<evidence type="ECO:0000313" key="1">
    <source>
        <dbReference type="EMBL" id="XAE52839.1"/>
    </source>
</evidence>
<dbReference type="EMBL" id="CP109822">
    <property type="protein sequence ID" value="XAE52839.1"/>
    <property type="molecule type" value="Genomic_DNA"/>
</dbReference>
<protein>
    <submittedName>
        <fullName evidence="1">DUF2591 domain-containing protein</fullName>
    </submittedName>
</protein>
<keyword evidence="2" id="KW-1185">Reference proteome</keyword>
<gene>
    <name evidence="1" type="ORF">OHZ10_29255</name>
</gene>
<accession>A0ABZ3DVY2</accession>
<dbReference type="Proteomes" id="UP001448498">
    <property type="component" value="Chromosome 3"/>
</dbReference>